<reference evidence="2" key="1">
    <citation type="journal article" date="2013" name="PLoS Pathog.">
        <title>Deciphering the cryptic genome: genome-wide analyses of the rice pathogen Fusarium fujikuroi reveal complex regulation of secondary metabolism and novel metabolites.</title>
        <authorList>
            <person name="Wiemann P."/>
            <person name="Sieber C.M."/>
            <person name="von Bargen K.W."/>
            <person name="Studt L."/>
            <person name="Niehaus E.M."/>
            <person name="Espino J.J."/>
            <person name="Huss K."/>
            <person name="Michielse C.B."/>
            <person name="Albermann S."/>
            <person name="Wagner D."/>
            <person name="Bergner S.V."/>
            <person name="Connolly L.R."/>
            <person name="Fischer A."/>
            <person name="Reuter G."/>
            <person name="Kleigrewe K."/>
            <person name="Bald T."/>
            <person name="Wingfield B.D."/>
            <person name="Ophir R."/>
            <person name="Freeman S."/>
            <person name="Hippler M."/>
            <person name="Smith K.M."/>
            <person name="Brown D.W."/>
            <person name="Proctor R.H."/>
            <person name="Munsterkotter M."/>
            <person name="Freitag M."/>
            <person name="Humpf H.U."/>
            <person name="Guldener U."/>
            <person name="Tudzynski B."/>
        </authorList>
    </citation>
    <scope>NUCLEOTIDE SEQUENCE [LARGE SCALE GENOMIC DNA]</scope>
    <source>
        <strain evidence="2">CBS 195.34 / IMI 58289 / NRRL A-6831</strain>
    </source>
</reference>
<evidence type="ECO:0000313" key="1">
    <source>
        <dbReference type="EMBL" id="CCT74761.1"/>
    </source>
</evidence>
<dbReference type="STRING" id="1279085.S0EIB6"/>
<gene>
    <name evidence="1" type="ORF">FFUJ_10829</name>
</gene>
<protein>
    <submittedName>
        <fullName evidence="1">Uncharacterized protein</fullName>
    </submittedName>
</protein>
<dbReference type="Proteomes" id="UP000016800">
    <property type="component" value="Chromosome X"/>
</dbReference>
<keyword evidence="2" id="KW-1185">Reference proteome</keyword>
<dbReference type="GeneID" id="35404293"/>
<dbReference type="AlphaFoldDB" id="S0EIB6"/>
<accession>S0EIB6</accession>
<proteinExistence type="predicted"/>
<name>S0EIB6_GIBF5</name>
<evidence type="ECO:0000313" key="2">
    <source>
        <dbReference type="Proteomes" id="UP000016800"/>
    </source>
</evidence>
<dbReference type="EMBL" id="HF679032">
    <property type="protein sequence ID" value="CCT74761.1"/>
    <property type="molecule type" value="Genomic_DNA"/>
</dbReference>
<dbReference type="RefSeq" id="XP_023436839.1">
    <property type="nucleotide sequence ID" value="XM_023569657.1"/>
</dbReference>
<sequence length="226" mass="26367">MIIDFSSRSPETHRYSLVRPKLLRKRAGGDELVCERYQRWRYQHWLPFGNIKHLKEIEMYHFYLAQPDNLCHSNRDPLYINPFYFPFYRLSPCTFPTALLASKTKFLHVALTVPDVIRYLEDGHCSSCYGKHVVGSEIVPGTSRRWARFSQLLGVSITVFPPGLFICPLCVGLEHAWESIDAWKSHNLTGKKYNVARKEYNSWLLDRLESLGYERPGLEDLPDSIE</sequence>
<dbReference type="VEuPathDB" id="FungiDB:FFUJ_10829"/>
<organism evidence="1 2">
    <name type="scientific">Gibberella fujikuroi (strain CBS 195.34 / IMI 58289 / NRRL A-6831)</name>
    <name type="common">Bakanae and foot rot disease fungus</name>
    <name type="synonym">Fusarium fujikuroi</name>
    <dbReference type="NCBI Taxonomy" id="1279085"/>
    <lineage>
        <taxon>Eukaryota</taxon>
        <taxon>Fungi</taxon>
        <taxon>Dikarya</taxon>
        <taxon>Ascomycota</taxon>
        <taxon>Pezizomycotina</taxon>
        <taxon>Sordariomycetes</taxon>
        <taxon>Hypocreomycetidae</taxon>
        <taxon>Hypocreales</taxon>
        <taxon>Nectriaceae</taxon>
        <taxon>Fusarium</taxon>
        <taxon>Fusarium fujikuroi species complex</taxon>
    </lineage>
</organism>
<dbReference type="HOGENOM" id="CLU_1378256_0_0_1"/>